<dbReference type="GO" id="GO:1902742">
    <property type="term" value="P:apoptotic process involved in development"/>
    <property type="evidence" value="ECO:0007669"/>
    <property type="project" value="TreeGrafter"/>
</dbReference>
<reference evidence="9" key="3">
    <citation type="submission" date="2025-09" db="UniProtKB">
        <authorList>
            <consortium name="Ensembl"/>
        </authorList>
    </citation>
    <scope>IDENTIFICATION</scope>
</reference>
<keyword evidence="4 7" id="KW-0812">Transmembrane</keyword>
<dbReference type="GeneID" id="103393946"/>
<protein>
    <recommendedName>
        <fullName evidence="7">XK-related protein</fullName>
    </recommendedName>
</protein>
<dbReference type="RefSeq" id="XP_008329292.1">
    <property type="nucleotide sequence ID" value="XM_008331070.2"/>
</dbReference>
<dbReference type="PANTHER" id="PTHR16024:SF19">
    <property type="entry name" value="XK-RELATED PROTEIN"/>
    <property type="match status" value="1"/>
</dbReference>
<evidence type="ECO:0000313" key="9">
    <source>
        <dbReference type="Ensembl" id="ENSCSEP00000015765.1"/>
    </source>
</evidence>
<sequence>MAVFRYSPVDFIFTCLGLVFLVLDIALDIFAVVSFYQEEAYVILGVLVLVLVGSSILVQVFSWLWYSYEEFSRSTVVEKSLSLWQLGVVHLLQLGAYVRHAGVMEMSVRSFFTKTSNPEGLAVFLAHDLSMLRLIETFSESSPQLVLMLTIMLQRLELHPVAVLKALGSTSAIACSVTMYHRSLRSFLPDKANQKVASSLVYFSWNLFLISSRLVALALFASVLPWFIFAHFLCSWLVLFFCAWRCQTSFMDSSAGEWLFRATVGLIWYFNWFNVVEGKSRNKALLYHGYMLLDICLLCGLWFWKMSTEASDLKIPQLNALTAVLSVVAVYILGLFLKTVYYKFCHPNLTKEELKDATSDERRPSSEDVVDSKQDSQESDDTYEVTLRSFGLVVPPPSPKRCNKRMRKLAESFYA</sequence>
<proteinExistence type="inferred from homology"/>
<dbReference type="GO" id="GO:0005886">
    <property type="term" value="C:plasma membrane"/>
    <property type="evidence" value="ECO:0007669"/>
    <property type="project" value="UniProtKB-SubCell"/>
</dbReference>
<name>A0A3P8VTM8_CYNSE</name>
<dbReference type="Proteomes" id="UP000265120">
    <property type="component" value="Chromosome 18"/>
</dbReference>
<dbReference type="InterPro" id="IPR050895">
    <property type="entry name" value="XK-related_scramblase"/>
</dbReference>
<keyword evidence="6 7" id="KW-0472">Membrane</keyword>
<dbReference type="Ensembl" id="ENSCSET00000015960.1">
    <property type="protein sequence ID" value="ENSCSEP00000015765.1"/>
    <property type="gene ID" value="ENSCSEG00000010127.1"/>
</dbReference>
<comment type="subcellular location">
    <subcellularLocation>
        <location evidence="1">Cell membrane</location>
        <topology evidence="1">Multi-pass membrane protein</topology>
    </subcellularLocation>
    <subcellularLocation>
        <location evidence="7">Membrane</location>
        <topology evidence="7">Multi-pass membrane protein</topology>
    </subcellularLocation>
</comment>
<feature type="transmembrane region" description="Helical" evidence="7">
    <location>
        <begin position="80"/>
        <end position="98"/>
    </location>
</feature>
<feature type="compositionally biased region" description="Basic and acidic residues" evidence="8">
    <location>
        <begin position="355"/>
        <end position="376"/>
    </location>
</feature>
<feature type="transmembrane region" description="Helical" evidence="7">
    <location>
        <begin position="318"/>
        <end position="337"/>
    </location>
</feature>
<evidence type="ECO:0000313" key="10">
    <source>
        <dbReference type="Proteomes" id="UP000265120"/>
    </source>
</evidence>
<feature type="transmembrane region" description="Helical" evidence="7">
    <location>
        <begin position="12"/>
        <end position="36"/>
    </location>
</feature>
<comment type="similarity">
    <text evidence="2 7">Belongs to the XK family.</text>
</comment>
<dbReference type="Pfam" id="PF09815">
    <property type="entry name" value="XK-related"/>
    <property type="match status" value="1"/>
</dbReference>
<feature type="transmembrane region" description="Helical" evidence="7">
    <location>
        <begin position="258"/>
        <end position="275"/>
    </location>
</feature>
<dbReference type="GO" id="GO:0070782">
    <property type="term" value="P:phosphatidylserine exposure on apoptotic cell surface"/>
    <property type="evidence" value="ECO:0007669"/>
    <property type="project" value="TreeGrafter"/>
</dbReference>
<evidence type="ECO:0000256" key="7">
    <source>
        <dbReference type="RuleBase" id="RU910716"/>
    </source>
</evidence>
<evidence type="ECO:0000256" key="4">
    <source>
        <dbReference type="ARBA" id="ARBA00022692"/>
    </source>
</evidence>
<dbReference type="GO" id="GO:0043652">
    <property type="term" value="P:engulfment of apoptotic cell"/>
    <property type="evidence" value="ECO:0007669"/>
    <property type="project" value="TreeGrafter"/>
</dbReference>
<evidence type="ECO:0000256" key="1">
    <source>
        <dbReference type="ARBA" id="ARBA00004651"/>
    </source>
</evidence>
<dbReference type="OrthoDB" id="6136301at2759"/>
<evidence type="ECO:0000256" key="6">
    <source>
        <dbReference type="ARBA" id="ARBA00023136"/>
    </source>
</evidence>
<dbReference type="InterPro" id="IPR018629">
    <property type="entry name" value="XK-rel"/>
</dbReference>
<feature type="region of interest" description="Disordered" evidence="8">
    <location>
        <begin position="355"/>
        <end position="382"/>
    </location>
</feature>
<reference evidence="9 10" key="1">
    <citation type="journal article" date="2014" name="Nat. Genet.">
        <title>Whole-genome sequence of a flatfish provides insights into ZW sex chromosome evolution and adaptation to a benthic lifestyle.</title>
        <authorList>
            <person name="Chen S."/>
            <person name="Zhang G."/>
            <person name="Shao C."/>
            <person name="Huang Q."/>
            <person name="Liu G."/>
            <person name="Zhang P."/>
            <person name="Song W."/>
            <person name="An N."/>
            <person name="Chalopin D."/>
            <person name="Volff J.N."/>
            <person name="Hong Y."/>
            <person name="Li Q."/>
            <person name="Sha Z."/>
            <person name="Zhou H."/>
            <person name="Xie M."/>
            <person name="Yu Q."/>
            <person name="Liu Y."/>
            <person name="Xiang H."/>
            <person name="Wang N."/>
            <person name="Wu K."/>
            <person name="Yang C."/>
            <person name="Zhou Q."/>
            <person name="Liao X."/>
            <person name="Yang L."/>
            <person name="Hu Q."/>
            <person name="Zhang J."/>
            <person name="Meng L."/>
            <person name="Jin L."/>
            <person name="Tian Y."/>
            <person name="Lian J."/>
            <person name="Yang J."/>
            <person name="Miao G."/>
            <person name="Liu S."/>
            <person name="Liang Z."/>
            <person name="Yan F."/>
            <person name="Li Y."/>
            <person name="Sun B."/>
            <person name="Zhang H."/>
            <person name="Zhang J."/>
            <person name="Zhu Y."/>
            <person name="Du M."/>
            <person name="Zhao Y."/>
            <person name="Schartl M."/>
            <person name="Tang Q."/>
            <person name="Wang J."/>
        </authorList>
    </citation>
    <scope>NUCLEOTIDE SEQUENCE</scope>
</reference>
<keyword evidence="10" id="KW-1185">Reference proteome</keyword>
<accession>A0A3P8VTM8</accession>
<dbReference type="GeneTree" id="ENSGT01140000282565"/>
<dbReference type="AlphaFoldDB" id="A0A3P8VTM8"/>
<dbReference type="PANTHER" id="PTHR16024">
    <property type="entry name" value="XK-RELATED PROTEIN"/>
    <property type="match status" value="1"/>
</dbReference>
<feature type="transmembrane region" description="Helical" evidence="7">
    <location>
        <begin position="287"/>
        <end position="306"/>
    </location>
</feature>
<keyword evidence="3" id="KW-1003">Cell membrane</keyword>
<reference evidence="9" key="2">
    <citation type="submission" date="2025-08" db="UniProtKB">
        <authorList>
            <consortium name="Ensembl"/>
        </authorList>
    </citation>
    <scope>IDENTIFICATION</scope>
</reference>
<keyword evidence="5 7" id="KW-1133">Transmembrane helix</keyword>
<evidence type="ECO:0000256" key="3">
    <source>
        <dbReference type="ARBA" id="ARBA00022475"/>
    </source>
</evidence>
<organism evidence="9 10">
    <name type="scientific">Cynoglossus semilaevis</name>
    <name type="common">Tongue sole</name>
    <dbReference type="NCBI Taxonomy" id="244447"/>
    <lineage>
        <taxon>Eukaryota</taxon>
        <taxon>Metazoa</taxon>
        <taxon>Chordata</taxon>
        <taxon>Craniata</taxon>
        <taxon>Vertebrata</taxon>
        <taxon>Euteleostomi</taxon>
        <taxon>Actinopterygii</taxon>
        <taxon>Neopterygii</taxon>
        <taxon>Teleostei</taxon>
        <taxon>Neoteleostei</taxon>
        <taxon>Acanthomorphata</taxon>
        <taxon>Carangaria</taxon>
        <taxon>Pleuronectiformes</taxon>
        <taxon>Pleuronectoidei</taxon>
        <taxon>Cynoglossidae</taxon>
        <taxon>Cynoglossinae</taxon>
        <taxon>Cynoglossus</taxon>
    </lineage>
</organism>
<dbReference type="InParanoid" id="A0A3P8VTM8"/>
<evidence type="ECO:0000256" key="5">
    <source>
        <dbReference type="ARBA" id="ARBA00022989"/>
    </source>
</evidence>
<dbReference type="FunCoup" id="A0A3P8VTM8">
    <property type="interactions" value="5"/>
</dbReference>
<feature type="transmembrane region" description="Helical" evidence="7">
    <location>
        <begin position="226"/>
        <end position="246"/>
    </location>
</feature>
<feature type="transmembrane region" description="Helical" evidence="7">
    <location>
        <begin position="42"/>
        <end position="68"/>
    </location>
</feature>
<evidence type="ECO:0000256" key="8">
    <source>
        <dbReference type="SAM" id="MobiDB-lite"/>
    </source>
</evidence>
<dbReference type="KEGG" id="csem:103393946"/>
<dbReference type="OMA" id="LWFWKMS"/>
<evidence type="ECO:0000256" key="2">
    <source>
        <dbReference type="ARBA" id="ARBA00008789"/>
    </source>
</evidence>